<dbReference type="Proteomes" id="UP000319801">
    <property type="component" value="Unassembled WGS sequence"/>
</dbReference>
<evidence type="ECO:0000313" key="5">
    <source>
        <dbReference type="Proteomes" id="UP000319801"/>
    </source>
</evidence>
<dbReference type="AlphaFoldDB" id="A0A556UFK0"/>
<keyword evidence="1" id="KW-0344">Guanine-nucleotide releasing factor</keyword>
<evidence type="ECO:0000256" key="2">
    <source>
        <dbReference type="SAM" id="MobiDB-lite"/>
    </source>
</evidence>
<feature type="region of interest" description="Disordered" evidence="2">
    <location>
        <begin position="42"/>
        <end position="61"/>
    </location>
</feature>
<evidence type="ECO:0000256" key="1">
    <source>
        <dbReference type="ARBA" id="ARBA00022658"/>
    </source>
</evidence>
<dbReference type="GO" id="GO:0005886">
    <property type="term" value="C:plasma membrane"/>
    <property type="evidence" value="ECO:0007669"/>
    <property type="project" value="TreeGrafter"/>
</dbReference>
<dbReference type="EMBL" id="VCAZ01000070">
    <property type="protein sequence ID" value="TSO77755.1"/>
    <property type="molecule type" value="Genomic_DNA"/>
</dbReference>
<keyword evidence="5" id="KW-1185">Reference proteome</keyword>
<dbReference type="Gene3D" id="1.10.840.10">
    <property type="entry name" value="Ras guanine-nucleotide exchange factors catalytic domain"/>
    <property type="match status" value="1"/>
</dbReference>
<name>A0A556UFK0_BAGYA</name>
<dbReference type="PANTHER" id="PTHR23113:SF224">
    <property type="entry name" value="RAP GUANINE NUCLEOTIDE EXCHANGE FACTOR 1"/>
    <property type="match status" value="1"/>
</dbReference>
<evidence type="ECO:0000259" key="3">
    <source>
        <dbReference type="Pfam" id="PF00617"/>
    </source>
</evidence>
<gene>
    <name evidence="4" type="ORF">Baya_9722</name>
</gene>
<dbReference type="InterPro" id="IPR023578">
    <property type="entry name" value="Ras_GEF_dom_sf"/>
</dbReference>
<organism evidence="4 5">
    <name type="scientific">Bagarius yarrelli</name>
    <name type="common">Goonch</name>
    <name type="synonym">Bagrus yarrelli</name>
    <dbReference type="NCBI Taxonomy" id="175774"/>
    <lineage>
        <taxon>Eukaryota</taxon>
        <taxon>Metazoa</taxon>
        <taxon>Chordata</taxon>
        <taxon>Craniata</taxon>
        <taxon>Vertebrata</taxon>
        <taxon>Euteleostomi</taxon>
        <taxon>Actinopterygii</taxon>
        <taxon>Neopterygii</taxon>
        <taxon>Teleostei</taxon>
        <taxon>Ostariophysi</taxon>
        <taxon>Siluriformes</taxon>
        <taxon>Sisoridae</taxon>
        <taxon>Sisorinae</taxon>
        <taxon>Bagarius</taxon>
    </lineage>
</organism>
<dbReference type="InterPro" id="IPR036964">
    <property type="entry name" value="RASGEF_cat_dom_sf"/>
</dbReference>
<dbReference type="GO" id="GO:0005085">
    <property type="term" value="F:guanyl-nucleotide exchange factor activity"/>
    <property type="evidence" value="ECO:0007669"/>
    <property type="project" value="UniProtKB-KW"/>
</dbReference>
<dbReference type="InterPro" id="IPR008937">
    <property type="entry name" value="Ras-like_GEF"/>
</dbReference>
<feature type="domain" description="Ras-GEF" evidence="3">
    <location>
        <begin position="10"/>
        <end position="47"/>
    </location>
</feature>
<accession>A0A556UFK0</accession>
<sequence length="138" mass="16092">MKNEAANHLHFSQHLRKLNNFNSYLAILSALDSAPIRRLEWQKQTSERSAHSGPNRCAPWDPDFPREGELFETWQQFNIMDSMRRFSNFYMDTFREAESSGLDVQKVFKCALVTVPKKDDDYEEWRRSTACVEGILGG</sequence>
<dbReference type="SUPFAM" id="SSF48366">
    <property type="entry name" value="Ras GEF"/>
    <property type="match status" value="1"/>
</dbReference>
<reference evidence="4 5" key="1">
    <citation type="journal article" date="2019" name="Genome Biol. Evol.">
        <title>Whole-Genome Sequencing of the Giant Devil Catfish, Bagarius yarrelli.</title>
        <authorList>
            <person name="Jiang W."/>
            <person name="Lv Y."/>
            <person name="Cheng L."/>
            <person name="Yang K."/>
            <person name="Chao B."/>
            <person name="Wang X."/>
            <person name="Li Y."/>
            <person name="Pan X."/>
            <person name="You X."/>
            <person name="Zhang Y."/>
            <person name="Yang J."/>
            <person name="Li J."/>
            <person name="Zhang X."/>
            <person name="Liu S."/>
            <person name="Sun C."/>
            <person name="Yang J."/>
            <person name="Shi Q."/>
        </authorList>
    </citation>
    <scope>NUCLEOTIDE SEQUENCE [LARGE SCALE GENOMIC DNA]</scope>
    <source>
        <strain evidence="4">JWS20170419001</strain>
        <tissue evidence="4">Muscle</tissue>
    </source>
</reference>
<proteinExistence type="predicted"/>
<dbReference type="PANTHER" id="PTHR23113">
    <property type="entry name" value="GUANINE NUCLEOTIDE EXCHANGE FACTOR"/>
    <property type="match status" value="1"/>
</dbReference>
<dbReference type="OrthoDB" id="25179at2759"/>
<protein>
    <submittedName>
        <fullName evidence="4">Rap guanine nucleotide exchange factor 1</fullName>
    </submittedName>
</protein>
<dbReference type="GO" id="GO:0007265">
    <property type="term" value="P:Ras protein signal transduction"/>
    <property type="evidence" value="ECO:0007669"/>
    <property type="project" value="TreeGrafter"/>
</dbReference>
<dbReference type="InterPro" id="IPR001895">
    <property type="entry name" value="RASGEF_cat_dom"/>
</dbReference>
<dbReference type="Pfam" id="PF00617">
    <property type="entry name" value="RasGEF"/>
    <property type="match status" value="1"/>
</dbReference>
<comment type="caution">
    <text evidence="4">The sequence shown here is derived from an EMBL/GenBank/DDBJ whole genome shotgun (WGS) entry which is preliminary data.</text>
</comment>
<evidence type="ECO:0000313" key="4">
    <source>
        <dbReference type="EMBL" id="TSO77755.1"/>
    </source>
</evidence>